<dbReference type="InterPro" id="IPR009100">
    <property type="entry name" value="AcylCoA_DH/oxidase_NM_dom_sf"/>
</dbReference>
<organism evidence="10 11">
    <name type="scientific">Brevundimonas terrae</name>
    <dbReference type="NCBI Taxonomy" id="363631"/>
    <lineage>
        <taxon>Bacteria</taxon>
        <taxon>Pseudomonadati</taxon>
        <taxon>Pseudomonadota</taxon>
        <taxon>Alphaproteobacteria</taxon>
        <taxon>Caulobacterales</taxon>
        <taxon>Caulobacteraceae</taxon>
        <taxon>Brevundimonas</taxon>
    </lineage>
</organism>
<dbReference type="Pfam" id="PF02770">
    <property type="entry name" value="Acyl-CoA_dh_M"/>
    <property type="match status" value="1"/>
</dbReference>
<feature type="domain" description="Acyl-CoA oxidase/dehydrogenase middle" evidence="8">
    <location>
        <begin position="127"/>
        <end position="209"/>
    </location>
</feature>
<comment type="caution">
    <text evidence="10">The sequence shown here is derived from an EMBL/GenBank/DDBJ whole genome shotgun (WGS) entry which is preliminary data.</text>
</comment>
<evidence type="ECO:0000259" key="7">
    <source>
        <dbReference type="Pfam" id="PF00441"/>
    </source>
</evidence>
<comment type="cofactor">
    <cofactor evidence="1 6">
        <name>FAD</name>
        <dbReference type="ChEBI" id="CHEBI:57692"/>
    </cofactor>
</comment>
<dbReference type="PANTHER" id="PTHR43292">
    <property type="entry name" value="ACYL-COA DEHYDROGENASE"/>
    <property type="match status" value="1"/>
</dbReference>
<dbReference type="EMBL" id="BAAAEJ010000003">
    <property type="protein sequence ID" value="GAA0385624.1"/>
    <property type="molecule type" value="Genomic_DNA"/>
</dbReference>
<dbReference type="SUPFAM" id="SSF47203">
    <property type="entry name" value="Acyl-CoA dehydrogenase C-terminal domain-like"/>
    <property type="match status" value="1"/>
</dbReference>
<evidence type="ECO:0000259" key="9">
    <source>
        <dbReference type="Pfam" id="PF02771"/>
    </source>
</evidence>
<dbReference type="InterPro" id="IPR013786">
    <property type="entry name" value="AcylCoA_DH/ox_N"/>
</dbReference>
<dbReference type="InterPro" id="IPR037069">
    <property type="entry name" value="AcylCoA_DH/ox_N_sf"/>
</dbReference>
<protein>
    <submittedName>
        <fullName evidence="10">Acyl-CoA dehydrogenase family protein</fullName>
    </submittedName>
</protein>
<evidence type="ECO:0000256" key="1">
    <source>
        <dbReference type="ARBA" id="ARBA00001974"/>
    </source>
</evidence>
<dbReference type="Pfam" id="PF00441">
    <property type="entry name" value="Acyl-CoA_dh_1"/>
    <property type="match status" value="1"/>
</dbReference>
<evidence type="ECO:0000256" key="6">
    <source>
        <dbReference type="RuleBase" id="RU362125"/>
    </source>
</evidence>
<dbReference type="Gene3D" id="2.40.110.10">
    <property type="entry name" value="Butyryl-CoA Dehydrogenase, subunit A, domain 2"/>
    <property type="match status" value="1"/>
</dbReference>
<evidence type="ECO:0000259" key="8">
    <source>
        <dbReference type="Pfam" id="PF02770"/>
    </source>
</evidence>
<dbReference type="Pfam" id="PF02771">
    <property type="entry name" value="Acyl-CoA_dh_N"/>
    <property type="match status" value="1"/>
</dbReference>
<dbReference type="InterPro" id="IPR052161">
    <property type="entry name" value="Mycobact_Acyl-CoA_DH"/>
</dbReference>
<dbReference type="Gene3D" id="1.10.540.10">
    <property type="entry name" value="Acyl-CoA dehydrogenase/oxidase, N-terminal domain"/>
    <property type="match status" value="1"/>
</dbReference>
<dbReference type="InterPro" id="IPR009075">
    <property type="entry name" value="AcylCo_DH/oxidase_C"/>
</dbReference>
<dbReference type="RefSeq" id="WP_167174146.1">
    <property type="nucleotide sequence ID" value="NZ_BAAAEJ010000003.1"/>
</dbReference>
<dbReference type="InterPro" id="IPR036250">
    <property type="entry name" value="AcylCo_DH-like_C"/>
</dbReference>
<name>A0ABN0Y721_9CAUL</name>
<keyword evidence="3 6" id="KW-0285">Flavoprotein</keyword>
<reference evidence="10 11" key="1">
    <citation type="journal article" date="2019" name="Int. J. Syst. Evol. Microbiol.">
        <title>The Global Catalogue of Microorganisms (GCM) 10K type strain sequencing project: providing services to taxonomists for standard genome sequencing and annotation.</title>
        <authorList>
            <consortium name="The Broad Institute Genomics Platform"/>
            <consortium name="The Broad Institute Genome Sequencing Center for Infectious Disease"/>
            <person name="Wu L."/>
            <person name="Ma J."/>
        </authorList>
    </citation>
    <scope>NUCLEOTIDE SEQUENCE [LARGE SCALE GENOMIC DNA]</scope>
    <source>
        <strain evidence="10 11">JCM 13476</strain>
    </source>
</reference>
<feature type="domain" description="Acyl-CoA dehydrogenase/oxidase C-terminal" evidence="7">
    <location>
        <begin position="237"/>
        <end position="385"/>
    </location>
</feature>
<proteinExistence type="inferred from homology"/>
<dbReference type="InterPro" id="IPR046373">
    <property type="entry name" value="Acyl-CoA_Oxase/DH_mid-dom_sf"/>
</dbReference>
<keyword evidence="11" id="KW-1185">Reference proteome</keyword>
<evidence type="ECO:0000256" key="5">
    <source>
        <dbReference type="ARBA" id="ARBA00023002"/>
    </source>
</evidence>
<gene>
    <name evidence="10" type="ORF">GCM10009093_10660</name>
</gene>
<accession>A0ABN0Y721</accession>
<dbReference type="Proteomes" id="UP001500791">
    <property type="component" value="Unassembled WGS sequence"/>
</dbReference>
<evidence type="ECO:0000256" key="4">
    <source>
        <dbReference type="ARBA" id="ARBA00022827"/>
    </source>
</evidence>
<dbReference type="InterPro" id="IPR006091">
    <property type="entry name" value="Acyl-CoA_Oxase/DH_mid-dom"/>
</dbReference>
<keyword evidence="4 6" id="KW-0274">FAD</keyword>
<dbReference type="Gene3D" id="1.20.140.10">
    <property type="entry name" value="Butyryl-CoA Dehydrogenase, subunit A, domain 3"/>
    <property type="match status" value="1"/>
</dbReference>
<sequence length="394" mass="43513">MKLGFSAADELFRQECADWLNGQMEGEFKDIRGITSLTDMPERRKEWEQQLAAHKWSCIGWPAKWGGRDATLAQQVIFAEEYARAGVPGRVNHIGIELAGPTILAFGTEEQKARFLPDIAAGKTIFCQGFSEPGAGSDLASVRTKGHLEGPEGAQEWVVNGQKIWTSLAHISDWIFVITRTEEGTVGPKGLSFLMMPIDQPGIEIRGIPQINGDAEFNETFLTDARCPADSLIGQPGEGWKIAMGLLAFERGVSTLGQQMSFRNELDEIIEAAKANGTAHDPLIRQRIAKAEIGLRLMRYGALRMLSQTDHSRIDGAALTYKIQWASWRRGLGELAMDVLGQAGEVNDREAYGWDTLPNLFLYSRADTIYGGTNQIQRNLIAERGLGLPREPRG</sequence>
<evidence type="ECO:0000256" key="3">
    <source>
        <dbReference type="ARBA" id="ARBA00022630"/>
    </source>
</evidence>
<evidence type="ECO:0000313" key="11">
    <source>
        <dbReference type="Proteomes" id="UP001500791"/>
    </source>
</evidence>
<feature type="domain" description="Acyl-CoA dehydrogenase/oxidase N-terminal" evidence="9">
    <location>
        <begin position="9"/>
        <end position="123"/>
    </location>
</feature>
<evidence type="ECO:0000256" key="2">
    <source>
        <dbReference type="ARBA" id="ARBA00009347"/>
    </source>
</evidence>
<dbReference type="PANTHER" id="PTHR43292:SF3">
    <property type="entry name" value="ACYL-COA DEHYDROGENASE FADE29"/>
    <property type="match status" value="1"/>
</dbReference>
<evidence type="ECO:0000313" key="10">
    <source>
        <dbReference type="EMBL" id="GAA0385624.1"/>
    </source>
</evidence>
<dbReference type="SUPFAM" id="SSF56645">
    <property type="entry name" value="Acyl-CoA dehydrogenase NM domain-like"/>
    <property type="match status" value="1"/>
</dbReference>
<keyword evidence="5 6" id="KW-0560">Oxidoreductase</keyword>
<comment type="similarity">
    <text evidence="2 6">Belongs to the acyl-CoA dehydrogenase family.</text>
</comment>